<reference evidence="1" key="1">
    <citation type="submission" date="2021-02" db="EMBL/GenBank/DDBJ databases">
        <title>Infant gut strain persistence is associated with maternal origin, phylogeny, and functional potential including surface adhesion and iron acquisition.</title>
        <authorList>
            <person name="Lou Y.C."/>
        </authorList>
    </citation>
    <scope>NUCLEOTIDE SEQUENCE</scope>
    <source>
        <strain evidence="1">L3_108_031G1_dasL3_108_031G1_concoct_20</strain>
    </source>
</reference>
<comment type="caution">
    <text evidence="1">The sequence shown here is derived from an EMBL/GenBank/DDBJ whole genome shotgun (WGS) entry which is preliminary data.</text>
</comment>
<dbReference type="EMBL" id="JAGZMU010000002">
    <property type="protein sequence ID" value="MBS4893081.1"/>
    <property type="molecule type" value="Genomic_DNA"/>
</dbReference>
<dbReference type="AlphaFoldDB" id="A0A943A663"/>
<dbReference type="Pfam" id="PF11185">
    <property type="entry name" value="DUF2971"/>
    <property type="match status" value="1"/>
</dbReference>
<evidence type="ECO:0000313" key="2">
    <source>
        <dbReference type="Proteomes" id="UP000778864"/>
    </source>
</evidence>
<protein>
    <submittedName>
        <fullName evidence="1">DUF2971 domain-containing protein</fullName>
    </submittedName>
</protein>
<dbReference type="InterPro" id="IPR021352">
    <property type="entry name" value="DUF2971"/>
</dbReference>
<dbReference type="RefSeq" id="WP_215676267.1">
    <property type="nucleotide sequence ID" value="NZ_JAGZMU010000002.1"/>
</dbReference>
<evidence type="ECO:0000313" key="1">
    <source>
        <dbReference type="EMBL" id="MBS4893081.1"/>
    </source>
</evidence>
<proteinExistence type="predicted"/>
<dbReference type="Proteomes" id="UP000778864">
    <property type="component" value="Unassembled WGS sequence"/>
</dbReference>
<gene>
    <name evidence="1" type="ORF">KHZ90_04800</name>
</gene>
<accession>A0A943A663</accession>
<sequence length="361" mass="42850">MMKILLREQIDKYRFAVAKIVFLLVEDRFKLINDIVNSNLMLVYDIEDNQYVYISVLSQPTTNRYIKEPIHVYYQKASYRRYQSRTNTKKIKSSNVKVNKLSDSFVELFNKAIRIAFKDIDGLYKLFDSYNKSNNEFYDIINFYFEYAEKRICNDLKGKNLYKYFSKDKVSCNRYQVNDGNLSFSPPRSFNDPFDSNCLLSNNDDMSDRFRILCLTHKYNNILMWSYYSQNHQGYCFGYSAGNLIDSIKQISISGICIYGELYYTLTRPPQRSIRDQFSFSDMKFYIDATFTKYSEWSHEDECRFVILSEKHNEDYININVNIEIIYEGCEGDNSFISNSQGRLLESIQLSKDENEYRLNG</sequence>
<name>A0A943A663_VEIPA</name>
<organism evidence="1 2">
    <name type="scientific">Veillonella parvula</name>
    <name type="common">Staphylococcus parvulus</name>
    <dbReference type="NCBI Taxonomy" id="29466"/>
    <lineage>
        <taxon>Bacteria</taxon>
        <taxon>Bacillati</taxon>
        <taxon>Bacillota</taxon>
        <taxon>Negativicutes</taxon>
        <taxon>Veillonellales</taxon>
        <taxon>Veillonellaceae</taxon>
        <taxon>Veillonella</taxon>
    </lineage>
</organism>